<organism evidence="2 3">
    <name type="scientific">Thelonectria olida</name>
    <dbReference type="NCBI Taxonomy" id="1576542"/>
    <lineage>
        <taxon>Eukaryota</taxon>
        <taxon>Fungi</taxon>
        <taxon>Dikarya</taxon>
        <taxon>Ascomycota</taxon>
        <taxon>Pezizomycotina</taxon>
        <taxon>Sordariomycetes</taxon>
        <taxon>Hypocreomycetidae</taxon>
        <taxon>Hypocreales</taxon>
        <taxon>Nectriaceae</taxon>
        <taxon>Thelonectria</taxon>
    </lineage>
</organism>
<evidence type="ECO:0000313" key="3">
    <source>
        <dbReference type="Proteomes" id="UP000777438"/>
    </source>
</evidence>
<feature type="domain" description="Xaa-Pro dipeptidyl-peptidase-like" evidence="1">
    <location>
        <begin position="42"/>
        <end position="115"/>
    </location>
</feature>
<name>A0A9P8VQB5_9HYPO</name>
<comment type="caution">
    <text evidence="2">The sequence shown here is derived from an EMBL/GenBank/DDBJ whole genome shotgun (WGS) entry which is preliminary data.</text>
</comment>
<proteinExistence type="predicted"/>
<dbReference type="Gene3D" id="3.40.50.1820">
    <property type="entry name" value="alpha/beta hydrolase"/>
    <property type="match status" value="1"/>
</dbReference>
<dbReference type="PANTHER" id="PTHR43056:SF10">
    <property type="entry name" value="COCE_NOND FAMILY, PUTATIVE (AFU_ORTHOLOGUE AFUA_7G00600)-RELATED"/>
    <property type="match status" value="1"/>
</dbReference>
<dbReference type="InterPro" id="IPR000383">
    <property type="entry name" value="Xaa-Pro-like_dom"/>
</dbReference>
<evidence type="ECO:0000313" key="2">
    <source>
        <dbReference type="EMBL" id="KAH6866203.1"/>
    </source>
</evidence>
<gene>
    <name evidence="2" type="ORF">B0T10DRAFT_468076</name>
</gene>
<keyword evidence="3" id="KW-1185">Reference proteome</keyword>
<dbReference type="Pfam" id="PF02129">
    <property type="entry name" value="Peptidase_S15"/>
    <property type="match status" value="1"/>
</dbReference>
<dbReference type="AlphaFoldDB" id="A0A9P8VQB5"/>
<dbReference type="InterPro" id="IPR029058">
    <property type="entry name" value="AB_hydrolase_fold"/>
</dbReference>
<dbReference type="EMBL" id="JAGPYM010000130">
    <property type="protein sequence ID" value="KAH6866203.1"/>
    <property type="molecule type" value="Genomic_DNA"/>
</dbReference>
<dbReference type="Proteomes" id="UP000777438">
    <property type="component" value="Unassembled WGS sequence"/>
</dbReference>
<protein>
    <submittedName>
        <fullName evidence="2">X-Pro dipeptidyl-peptidase-domain-containing protein</fullName>
    </submittedName>
</protein>
<evidence type="ECO:0000259" key="1">
    <source>
        <dbReference type="Pfam" id="PF02129"/>
    </source>
</evidence>
<reference evidence="2 3" key="1">
    <citation type="journal article" date="2021" name="Nat. Commun.">
        <title>Genetic determinants of endophytism in the Arabidopsis root mycobiome.</title>
        <authorList>
            <person name="Mesny F."/>
            <person name="Miyauchi S."/>
            <person name="Thiergart T."/>
            <person name="Pickel B."/>
            <person name="Atanasova L."/>
            <person name="Karlsson M."/>
            <person name="Huettel B."/>
            <person name="Barry K.W."/>
            <person name="Haridas S."/>
            <person name="Chen C."/>
            <person name="Bauer D."/>
            <person name="Andreopoulos W."/>
            <person name="Pangilinan J."/>
            <person name="LaButti K."/>
            <person name="Riley R."/>
            <person name="Lipzen A."/>
            <person name="Clum A."/>
            <person name="Drula E."/>
            <person name="Henrissat B."/>
            <person name="Kohler A."/>
            <person name="Grigoriev I.V."/>
            <person name="Martin F.M."/>
            <person name="Hacquard S."/>
        </authorList>
    </citation>
    <scope>NUCLEOTIDE SEQUENCE [LARGE SCALE GENOMIC DNA]</scope>
    <source>
        <strain evidence="2 3">MPI-CAGE-CH-0241</strain>
    </source>
</reference>
<sequence length="165" mass="18475">MDPVKHASLMATKYACFLNGAREHRPASSTPCLEERVNVFFSHVVEWAASQQWSSGKVGLLGIRYYVGSQWRVAAHQPKGLDAIIPWEGMSDYYRDYCRHGSIFSNDLIGSGGTDRSSQTSTDVLVEQTANGARIRLRVISLKTELPAAFMSEENRKEKSDIFTQ</sequence>
<dbReference type="GO" id="GO:0016787">
    <property type="term" value="F:hydrolase activity"/>
    <property type="evidence" value="ECO:0007669"/>
    <property type="project" value="InterPro"/>
</dbReference>
<dbReference type="InterPro" id="IPR050585">
    <property type="entry name" value="Xaa-Pro_dipeptidyl-ppase/CocE"/>
</dbReference>
<dbReference type="SUPFAM" id="SSF53474">
    <property type="entry name" value="alpha/beta-Hydrolases"/>
    <property type="match status" value="1"/>
</dbReference>
<dbReference type="OrthoDB" id="416441at2759"/>
<accession>A0A9P8VQB5</accession>
<dbReference type="PANTHER" id="PTHR43056">
    <property type="entry name" value="PEPTIDASE S9 PROLYL OLIGOPEPTIDASE"/>
    <property type="match status" value="1"/>
</dbReference>